<gene>
    <name evidence="2" type="ORF">WOLCODRAFT_163443</name>
</gene>
<reference evidence="2 3" key="1">
    <citation type="journal article" date="2012" name="Science">
        <title>The Paleozoic origin of enzymatic lignin decomposition reconstructed from 31 fungal genomes.</title>
        <authorList>
            <person name="Floudas D."/>
            <person name="Binder M."/>
            <person name="Riley R."/>
            <person name="Barry K."/>
            <person name="Blanchette R.A."/>
            <person name="Henrissat B."/>
            <person name="Martinez A.T."/>
            <person name="Otillar R."/>
            <person name="Spatafora J.W."/>
            <person name="Yadav J.S."/>
            <person name="Aerts A."/>
            <person name="Benoit I."/>
            <person name="Boyd A."/>
            <person name="Carlson A."/>
            <person name="Copeland A."/>
            <person name="Coutinho P.M."/>
            <person name="de Vries R.P."/>
            <person name="Ferreira P."/>
            <person name="Findley K."/>
            <person name="Foster B."/>
            <person name="Gaskell J."/>
            <person name="Glotzer D."/>
            <person name="Gorecki P."/>
            <person name="Heitman J."/>
            <person name="Hesse C."/>
            <person name="Hori C."/>
            <person name="Igarashi K."/>
            <person name="Jurgens J.A."/>
            <person name="Kallen N."/>
            <person name="Kersten P."/>
            <person name="Kohler A."/>
            <person name="Kuees U."/>
            <person name="Kumar T.K.A."/>
            <person name="Kuo A."/>
            <person name="LaButti K."/>
            <person name="Larrondo L.F."/>
            <person name="Lindquist E."/>
            <person name="Ling A."/>
            <person name="Lombard V."/>
            <person name="Lucas S."/>
            <person name="Lundell T."/>
            <person name="Martin R."/>
            <person name="McLaughlin D.J."/>
            <person name="Morgenstern I."/>
            <person name="Morin E."/>
            <person name="Murat C."/>
            <person name="Nagy L.G."/>
            <person name="Nolan M."/>
            <person name="Ohm R.A."/>
            <person name="Patyshakuliyeva A."/>
            <person name="Rokas A."/>
            <person name="Ruiz-Duenas F.J."/>
            <person name="Sabat G."/>
            <person name="Salamov A."/>
            <person name="Samejima M."/>
            <person name="Schmutz J."/>
            <person name="Slot J.C."/>
            <person name="St John F."/>
            <person name="Stenlid J."/>
            <person name="Sun H."/>
            <person name="Sun S."/>
            <person name="Syed K."/>
            <person name="Tsang A."/>
            <person name="Wiebenga A."/>
            <person name="Young D."/>
            <person name="Pisabarro A."/>
            <person name="Eastwood D.C."/>
            <person name="Martin F."/>
            <person name="Cullen D."/>
            <person name="Grigoriev I.V."/>
            <person name="Hibbett D.S."/>
        </authorList>
    </citation>
    <scope>NUCLEOTIDE SEQUENCE [LARGE SCALE GENOMIC DNA]</scope>
    <source>
        <strain evidence="2 3">MD-104</strain>
    </source>
</reference>
<dbReference type="AlphaFoldDB" id="A0A2H3JIE8"/>
<feature type="region of interest" description="Disordered" evidence="1">
    <location>
        <begin position="73"/>
        <end position="125"/>
    </location>
</feature>
<evidence type="ECO:0000313" key="2">
    <source>
        <dbReference type="EMBL" id="PCH41970.1"/>
    </source>
</evidence>
<protein>
    <submittedName>
        <fullName evidence="2">Uncharacterized protein</fullName>
    </submittedName>
</protein>
<evidence type="ECO:0000313" key="3">
    <source>
        <dbReference type="Proteomes" id="UP000218811"/>
    </source>
</evidence>
<keyword evidence="3" id="KW-1185">Reference proteome</keyword>
<evidence type="ECO:0000256" key="1">
    <source>
        <dbReference type="SAM" id="MobiDB-lite"/>
    </source>
</evidence>
<dbReference type="EMBL" id="KB468124">
    <property type="protein sequence ID" value="PCH41970.1"/>
    <property type="molecule type" value="Genomic_DNA"/>
</dbReference>
<proteinExistence type="predicted"/>
<feature type="compositionally biased region" description="Basic and acidic residues" evidence="1">
    <location>
        <begin position="115"/>
        <end position="125"/>
    </location>
</feature>
<name>A0A2H3JIE8_WOLCO</name>
<accession>A0A2H3JIE8</accession>
<feature type="compositionally biased region" description="Polar residues" evidence="1">
    <location>
        <begin position="92"/>
        <end position="101"/>
    </location>
</feature>
<sequence length="125" mass="13193">MVLFDIHHSPPDDVSARVAPSQVCEQSQTANADGAQVPQGKKRCKHIAPVAAGEAFCESCCTISTVDMSCREHAQDPRESADGMPAAPVMNIRNTTGNDDNTVGAATGDDPDAAPEGKDGRMERR</sequence>
<organism evidence="2 3">
    <name type="scientific">Wolfiporia cocos (strain MD-104)</name>
    <name type="common">Brown rot fungus</name>
    <dbReference type="NCBI Taxonomy" id="742152"/>
    <lineage>
        <taxon>Eukaryota</taxon>
        <taxon>Fungi</taxon>
        <taxon>Dikarya</taxon>
        <taxon>Basidiomycota</taxon>
        <taxon>Agaricomycotina</taxon>
        <taxon>Agaricomycetes</taxon>
        <taxon>Polyporales</taxon>
        <taxon>Phaeolaceae</taxon>
        <taxon>Wolfiporia</taxon>
    </lineage>
</organism>
<dbReference type="Proteomes" id="UP000218811">
    <property type="component" value="Unassembled WGS sequence"/>
</dbReference>